<evidence type="ECO:0000256" key="4">
    <source>
        <dbReference type="ARBA" id="ARBA00004214"/>
    </source>
</evidence>
<dbReference type="GeneID" id="26903734"/>
<comment type="similarity">
    <text evidence="5 13">Belongs to the peptidase M14 family.</text>
</comment>
<comment type="catalytic activity">
    <reaction evidence="9">
        <text>C-terminal L-alpha-aminoacyl-L-glutamyl-[tubulin] + H2O = C-terminal L-alpha-aminoacyl-[tubulin] + L-glutamate</text>
        <dbReference type="Rhea" id="RHEA:63796"/>
        <dbReference type="Rhea" id="RHEA-COMP:16436"/>
        <dbReference type="Rhea" id="RHEA-COMP:16437"/>
        <dbReference type="ChEBI" id="CHEBI:15377"/>
        <dbReference type="ChEBI" id="CHEBI:29985"/>
        <dbReference type="ChEBI" id="CHEBI:90782"/>
        <dbReference type="ChEBI" id="CHEBI:149556"/>
        <dbReference type="EC" id="3.4.17.24"/>
    </reaction>
    <physiologicalReaction direction="left-to-right" evidence="9">
        <dbReference type="Rhea" id="RHEA:63797"/>
    </physiologicalReaction>
</comment>
<dbReference type="GO" id="GO:0005634">
    <property type="term" value="C:nucleus"/>
    <property type="evidence" value="ECO:0007669"/>
    <property type="project" value="UniProtKB-SubCell"/>
</dbReference>
<feature type="domain" description="Peptidase M14" evidence="15">
    <location>
        <begin position="385"/>
        <end position="677"/>
    </location>
</feature>
<dbReference type="GO" id="GO:0008270">
    <property type="term" value="F:zinc ion binding"/>
    <property type="evidence" value="ECO:0007669"/>
    <property type="project" value="InterPro"/>
</dbReference>
<dbReference type="InterPro" id="IPR034286">
    <property type="entry name" value="M14_AGBL5-like"/>
</dbReference>
<dbReference type="InterPro" id="IPR040626">
    <property type="entry name" value="Pepdidase_M14_N"/>
</dbReference>
<evidence type="ECO:0000256" key="12">
    <source>
        <dbReference type="ARBA" id="ARBA00047714"/>
    </source>
</evidence>
<feature type="region of interest" description="Disordered" evidence="14">
    <location>
        <begin position="822"/>
        <end position="849"/>
    </location>
</feature>
<keyword evidence="16" id="KW-0378">Hydrolase</keyword>
<dbReference type="RefSeq" id="XP_015660795.1">
    <property type="nucleotide sequence ID" value="XM_015800788.1"/>
</dbReference>
<feature type="region of interest" description="Disordered" evidence="14">
    <location>
        <begin position="359"/>
        <end position="396"/>
    </location>
</feature>
<dbReference type="OMA" id="LMHGCID"/>
<evidence type="ECO:0000256" key="5">
    <source>
        <dbReference type="ARBA" id="ARBA00005988"/>
    </source>
</evidence>
<evidence type="ECO:0000256" key="13">
    <source>
        <dbReference type="PROSITE-ProRule" id="PRU01379"/>
    </source>
</evidence>
<keyword evidence="7" id="KW-0539">Nucleus</keyword>
<comment type="catalytic activity">
    <reaction evidence="12">
        <text>gamma-L-glutamyl-L-glutamyl-[protein] + H2O = L-glutamyl-[protein] + L-glutamate</text>
        <dbReference type="Rhea" id="RHEA:60152"/>
        <dbReference type="Rhea" id="RHEA-COMP:10208"/>
        <dbReference type="Rhea" id="RHEA-COMP:15517"/>
        <dbReference type="ChEBI" id="CHEBI:15377"/>
        <dbReference type="ChEBI" id="CHEBI:29973"/>
        <dbReference type="ChEBI" id="CHEBI:29985"/>
        <dbReference type="ChEBI" id="CHEBI:143622"/>
    </reaction>
    <physiologicalReaction direction="left-to-right" evidence="12">
        <dbReference type="Rhea" id="RHEA:60153"/>
    </physiologicalReaction>
</comment>
<dbReference type="Pfam" id="PF18027">
    <property type="entry name" value="Pepdidase_M14_N"/>
    <property type="match status" value="1"/>
</dbReference>
<dbReference type="CDD" id="cd06236">
    <property type="entry name" value="M14_AGBL5_like"/>
    <property type="match status" value="1"/>
</dbReference>
<reference evidence="16 17" key="1">
    <citation type="submission" date="2015-07" db="EMBL/GenBank/DDBJ databases">
        <title>High-quality genome of monoxenous trypanosomatid Leptomonas pyrrhocoris.</title>
        <authorList>
            <person name="Flegontov P."/>
            <person name="Butenko A."/>
            <person name="Firsov S."/>
            <person name="Vlcek C."/>
            <person name="Logacheva M.D."/>
            <person name="Field M."/>
            <person name="Filatov D."/>
            <person name="Flegontova O."/>
            <person name="Gerasimov E."/>
            <person name="Jackson A.P."/>
            <person name="Kelly S."/>
            <person name="Opperdoes F."/>
            <person name="O'Reilly A."/>
            <person name="Votypka J."/>
            <person name="Yurchenko V."/>
            <person name="Lukes J."/>
        </authorList>
    </citation>
    <scope>NUCLEOTIDE SEQUENCE [LARGE SCALE GENOMIC DNA]</scope>
    <source>
        <strain evidence="16">H10</strain>
    </source>
</reference>
<dbReference type="Gene3D" id="3.40.630.10">
    <property type="entry name" value="Zn peptidases"/>
    <property type="match status" value="1"/>
</dbReference>
<keyword evidence="6" id="KW-0963">Cytoplasm</keyword>
<dbReference type="EMBL" id="LGTL01000005">
    <property type="protein sequence ID" value="KPA82356.1"/>
    <property type="molecule type" value="Genomic_DNA"/>
</dbReference>
<keyword evidence="16" id="KW-0645">Protease</keyword>
<dbReference type="PANTHER" id="PTHR12756:SF46">
    <property type="entry name" value="CYTOSOLIC CARBOXYPEPTIDASE-LIKE PROTEIN 5"/>
    <property type="match status" value="1"/>
</dbReference>
<evidence type="ECO:0000256" key="3">
    <source>
        <dbReference type="ARBA" id="ARBA00004186"/>
    </source>
</evidence>
<name>A0A0M9G569_LEPPY</name>
<dbReference type="EMBL" id="LGTL01000005">
    <property type="protein sequence ID" value="KPA82355.1"/>
    <property type="molecule type" value="Genomic_DNA"/>
</dbReference>
<proteinExistence type="inferred from homology"/>
<protein>
    <recommendedName>
        <fullName evidence="8">Cytosolic carboxypeptidase-like protein 5</fullName>
    </recommendedName>
    <alternativeName>
        <fullName evidence="11">ATP/GTP-binding protein-like 5</fullName>
    </alternativeName>
    <alternativeName>
        <fullName evidence="10">Protein deglutamylase CCP5</fullName>
    </alternativeName>
</protein>
<feature type="compositionally biased region" description="Acidic residues" evidence="14">
    <location>
        <begin position="225"/>
        <end position="237"/>
    </location>
</feature>
<comment type="caution">
    <text evidence="16">The sequence shown here is derived from an EMBL/GenBank/DDBJ whole genome shotgun (WGS) entry which is preliminary data.</text>
</comment>
<feature type="compositionally biased region" description="Basic and acidic residues" evidence="14">
    <location>
        <begin position="1"/>
        <end position="12"/>
    </location>
</feature>
<evidence type="ECO:0000256" key="14">
    <source>
        <dbReference type="SAM" id="MobiDB-lite"/>
    </source>
</evidence>
<evidence type="ECO:0000313" key="16">
    <source>
        <dbReference type="EMBL" id="KPA82356.1"/>
    </source>
</evidence>
<evidence type="ECO:0000256" key="1">
    <source>
        <dbReference type="ARBA" id="ARBA00001947"/>
    </source>
</evidence>
<dbReference type="AlphaFoldDB" id="A0A0M9G569"/>
<dbReference type="RefSeq" id="XP_015660794.1">
    <property type="nucleotide sequence ID" value="XM_015800787.1"/>
</dbReference>
<dbReference type="InterPro" id="IPR000834">
    <property type="entry name" value="Peptidase_M14"/>
</dbReference>
<dbReference type="FunFam" id="2.60.40.3120:FF:000004">
    <property type="entry name" value="Metallo-peptidase, Clan MC, Family M14"/>
    <property type="match status" value="1"/>
</dbReference>
<dbReference type="Pfam" id="PF00246">
    <property type="entry name" value="Peptidase_M14"/>
    <property type="match status" value="1"/>
</dbReference>
<dbReference type="GO" id="GO:0005819">
    <property type="term" value="C:spindle"/>
    <property type="evidence" value="ECO:0007669"/>
    <property type="project" value="UniProtKB-SubCell"/>
</dbReference>
<dbReference type="PANTHER" id="PTHR12756">
    <property type="entry name" value="CYTOSOLIC CARBOXYPEPTIDASE"/>
    <property type="match status" value="1"/>
</dbReference>
<dbReference type="OrthoDB" id="10253041at2759"/>
<dbReference type="PROSITE" id="PS52035">
    <property type="entry name" value="PEPTIDASE_M14"/>
    <property type="match status" value="1"/>
</dbReference>
<dbReference type="Proteomes" id="UP000037923">
    <property type="component" value="Unassembled WGS sequence"/>
</dbReference>
<dbReference type="GO" id="GO:0030496">
    <property type="term" value="C:midbody"/>
    <property type="evidence" value="ECO:0007669"/>
    <property type="project" value="UniProtKB-SubCell"/>
</dbReference>
<accession>A0A0M9G569</accession>
<gene>
    <name evidence="16" type="ORF">ABB37_03443</name>
</gene>
<dbReference type="GO" id="GO:0004181">
    <property type="term" value="F:metallocarboxypeptidase activity"/>
    <property type="evidence" value="ECO:0007669"/>
    <property type="project" value="InterPro"/>
</dbReference>
<dbReference type="GO" id="GO:0006508">
    <property type="term" value="P:proteolysis"/>
    <property type="evidence" value="ECO:0007669"/>
    <property type="project" value="InterPro"/>
</dbReference>
<evidence type="ECO:0000256" key="9">
    <source>
        <dbReference type="ARBA" id="ARBA00024627"/>
    </source>
</evidence>
<dbReference type="InterPro" id="IPR050821">
    <property type="entry name" value="Cytosolic_carboxypeptidase"/>
</dbReference>
<evidence type="ECO:0000256" key="8">
    <source>
        <dbReference type="ARBA" id="ARBA00024141"/>
    </source>
</evidence>
<feature type="region of interest" description="Disordered" evidence="14">
    <location>
        <begin position="222"/>
        <end position="251"/>
    </location>
</feature>
<keyword evidence="17" id="KW-1185">Reference proteome</keyword>
<sequence length="882" mass="95866">MGQSHDKEEKTRPPRVASNSRASQEESGSRPQRGDRRPEQTPPPAHASPLRGREARRTPSASPNEKPMPDKSVSPSGAEIDDAHWVFQRPPNNQRTFYFKEDNLEFSSQFDSGNLIQVERVGPLQYRMYTAMDCGNAPWQTNNRQWFHFSLRGGSRGAVVTFTFVGMMHSNMFNFDWMPVAAVTPSRPEYARLPGKAKVEPLENMPETPEYPLLAYNAVARGDADSDGDNNEDDNDGDAAAGSNGDSGSPNGCGAGIGGVAFSISTTSKAGAAGKRKKATKKKKPIAMNLTFDYKIEAEVPVTHTPPRGRPDVVSIYIASNHPYSYTHLQRNLLAWQEVARRSNATRSLSVQAAANALAPTHSQSAEPAAEARAAVTPTTTTRPGESNGAEKGSKSTLEATSFTNIYFHREVLCKTLEGHDVTLLTISDRSRMTMERAPLISEKDGIPHSATNRTAERPFAFTGKKYVVLTARVHPGECPGSHLIHGCIDFLVHRTDPRAAALRHNFVFYVVPMLNPDGVVRGHSRVDANGVDLNRMYRAPSRKRHPAPYSVMALLRSLGDRVALFVDMHAHANKRGTFFYGNSMDGAAQVENLLYAKLVSLNTPYLDFRSCNFSEANMFAVGRSGKGKDSSSRVVVYTEAGVVHGYTIETSHVMAETLNPIVTLVNAQAEELEKVLPAPLQLAHTPATFGDTGRAMLVALLDLKSINPLSRLPQTPYHSTRGVSMWLQRQLQIETAEMLFAQAFKSHGKDVQAAGHEASNNLLGPIMRSLNGDEYPEKITIKKARLLPRTTFSGVRDFLPMEAAVALLAQTAPTGPPRSLLYSNGANGGGGLGRRRGGSPATGTINGVAASSPPVVELPAVIATKRRSRPNASGTDMTVKS</sequence>
<comment type="subcellular location">
    <subcellularLocation>
        <location evidence="3">Cytoplasm</location>
        <location evidence="3">Cytoskeleton</location>
        <location evidence="3">Spindle</location>
    </subcellularLocation>
    <subcellularLocation>
        <location evidence="4">Midbody</location>
    </subcellularLocation>
    <subcellularLocation>
        <location evidence="2">Nucleus</location>
    </subcellularLocation>
</comment>
<dbReference type="VEuPathDB" id="TriTrypDB:LpyrH10_05_3030"/>
<evidence type="ECO:0000256" key="10">
    <source>
        <dbReference type="ARBA" id="ARBA00032753"/>
    </source>
</evidence>
<dbReference type="SUPFAM" id="SSF53187">
    <property type="entry name" value="Zn-dependent exopeptidases"/>
    <property type="match status" value="1"/>
</dbReference>
<organism evidence="16 17">
    <name type="scientific">Leptomonas pyrrhocoris</name>
    <name type="common">Firebug parasite</name>
    <dbReference type="NCBI Taxonomy" id="157538"/>
    <lineage>
        <taxon>Eukaryota</taxon>
        <taxon>Discoba</taxon>
        <taxon>Euglenozoa</taxon>
        <taxon>Kinetoplastea</taxon>
        <taxon>Metakinetoplastina</taxon>
        <taxon>Trypanosomatida</taxon>
        <taxon>Trypanosomatidae</taxon>
        <taxon>Leishmaniinae</taxon>
        <taxon>Leptomonas</taxon>
    </lineage>
</organism>
<evidence type="ECO:0000256" key="6">
    <source>
        <dbReference type="ARBA" id="ARBA00023212"/>
    </source>
</evidence>
<feature type="region of interest" description="Disordered" evidence="14">
    <location>
        <begin position="1"/>
        <end position="77"/>
    </location>
</feature>
<feature type="active site" description="Proton donor/acceptor" evidence="13">
    <location>
        <position position="650"/>
    </location>
</feature>
<dbReference type="Gene3D" id="2.60.40.3120">
    <property type="match status" value="1"/>
</dbReference>
<feature type="compositionally biased region" description="Low complexity" evidence="14">
    <location>
        <begin position="238"/>
        <end position="249"/>
    </location>
</feature>
<feature type="compositionally biased region" description="Low complexity" evidence="14">
    <location>
        <begin position="366"/>
        <end position="384"/>
    </location>
</feature>
<evidence type="ECO:0000256" key="7">
    <source>
        <dbReference type="ARBA" id="ARBA00023242"/>
    </source>
</evidence>
<feature type="compositionally biased region" description="Basic and acidic residues" evidence="14">
    <location>
        <begin position="23"/>
        <end position="39"/>
    </location>
</feature>
<evidence type="ECO:0000313" key="17">
    <source>
        <dbReference type="Proteomes" id="UP000037923"/>
    </source>
</evidence>
<evidence type="ECO:0000259" key="15">
    <source>
        <dbReference type="PROSITE" id="PS52035"/>
    </source>
</evidence>
<comment type="cofactor">
    <cofactor evidence="1">
        <name>Zn(2+)</name>
        <dbReference type="ChEBI" id="CHEBI:29105"/>
    </cofactor>
</comment>
<evidence type="ECO:0000256" key="2">
    <source>
        <dbReference type="ARBA" id="ARBA00004123"/>
    </source>
</evidence>
<keyword evidence="16" id="KW-0121">Carboxypeptidase</keyword>
<evidence type="ECO:0000256" key="11">
    <source>
        <dbReference type="ARBA" id="ARBA00032928"/>
    </source>
</evidence>
<keyword evidence="6" id="KW-0206">Cytoskeleton</keyword>
<dbReference type="FunFam" id="3.40.630.10:FF:000118">
    <property type="entry name" value="Metallo-peptidase, Clan MC, Family M14"/>
    <property type="match status" value="1"/>
</dbReference>